<evidence type="ECO:0000313" key="1">
    <source>
        <dbReference type="EMBL" id="KAI3780741.1"/>
    </source>
</evidence>
<keyword evidence="2" id="KW-1185">Reference proteome</keyword>
<gene>
    <name evidence="1" type="ORF">L2E82_10729</name>
</gene>
<proteinExistence type="predicted"/>
<name>A0ACB9GBZ5_CICIN</name>
<reference evidence="2" key="1">
    <citation type="journal article" date="2022" name="Mol. Ecol. Resour.">
        <title>The genomes of chicory, endive, great burdock and yacon provide insights into Asteraceae palaeo-polyploidization history and plant inulin production.</title>
        <authorList>
            <person name="Fan W."/>
            <person name="Wang S."/>
            <person name="Wang H."/>
            <person name="Wang A."/>
            <person name="Jiang F."/>
            <person name="Liu H."/>
            <person name="Zhao H."/>
            <person name="Xu D."/>
            <person name="Zhang Y."/>
        </authorList>
    </citation>
    <scope>NUCLEOTIDE SEQUENCE [LARGE SCALE GENOMIC DNA]</scope>
    <source>
        <strain evidence="2">cv. Punajuju</strain>
    </source>
</reference>
<sequence length="176" mass="19008">MVQKFTFVGGLVDLVDSATDLSNCLVDSLIDTEEGIKNNSELNDSGIDLSTLTLKSTALPPCPSAAAGFFTLLLLSISLKEAISADDIPERCEEERKVYGNQQNLGTIKSSHLCIEIIEYTNPIETAVCNLASIALPRYVREKGVPAESQPSKLVGSRGSNNRKLILINLYLSSSM</sequence>
<dbReference type="EMBL" id="CM042010">
    <property type="protein sequence ID" value="KAI3780741.1"/>
    <property type="molecule type" value="Genomic_DNA"/>
</dbReference>
<protein>
    <submittedName>
        <fullName evidence="1">Uncharacterized protein</fullName>
    </submittedName>
</protein>
<reference evidence="1 2" key="2">
    <citation type="journal article" date="2022" name="Mol. Ecol. Resour.">
        <title>The genomes of chicory, endive, great burdock and yacon provide insights into Asteraceae paleo-polyploidization history and plant inulin production.</title>
        <authorList>
            <person name="Fan W."/>
            <person name="Wang S."/>
            <person name="Wang H."/>
            <person name="Wang A."/>
            <person name="Jiang F."/>
            <person name="Liu H."/>
            <person name="Zhao H."/>
            <person name="Xu D."/>
            <person name="Zhang Y."/>
        </authorList>
    </citation>
    <scope>NUCLEOTIDE SEQUENCE [LARGE SCALE GENOMIC DNA]</scope>
    <source>
        <strain evidence="2">cv. Punajuju</strain>
        <tissue evidence="1">Leaves</tissue>
    </source>
</reference>
<organism evidence="1 2">
    <name type="scientific">Cichorium intybus</name>
    <name type="common">Chicory</name>
    <dbReference type="NCBI Taxonomy" id="13427"/>
    <lineage>
        <taxon>Eukaryota</taxon>
        <taxon>Viridiplantae</taxon>
        <taxon>Streptophyta</taxon>
        <taxon>Embryophyta</taxon>
        <taxon>Tracheophyta</taxon>
        <taxon>Spermatophyta</taxon>
        <taxon>Magnoliopsida</taxon>
        <taxon>eudicotyledons</taxon>
        <taxon>Gunneridae</taxon>
        <taxon>Pentapetalae</taxon>
        <taxon>asterids</taxon>
        <taxon>campanulids</taxon>
        <taxon>Asterales</taxon>
        <taxon>Asteraceae</taxon>
        <taxon>Cichorioideae</taxon>
        <taxon>Cichorieae</taxon>
        <taxon>Cichoriinae</taxon>
        <taxon>Cichorium</taxon>
    </lineage>
</organism>
<accession>A0ACB9GBZ5</accession>
<comment type="caution">
    <text evidence="1">The sequence shown here is derived from an EMBL/GenBank/DDBJ whole genome shotgun (WGS) entry which is preliminary data.</text>
</comment>
<dbReference type="Proteomes" id="UP001055811">
    <property type="component" value="Linkage Group LG02"/>
</dbReference>
<evidence type="ECO:0000313" key="2">
    <source>
        <dbReference type="Proteomes" id="UP001055811"/>
    </source>
</evidence>